<feature type="chain" id="PRO_5039061274" evidence="1">
    <location>
        <begin position="23"/>
        <end position="166"/>
    </location>
</feature>
<evidence type="ECO:0000256" key="1">
    <source>
        <dbReference type="SAM" id="SignalP"/>
    </source>
</evidence>
<reference evidence="2" key="1">
    <citation type="submission" date="2020-10" db="EMBL/GenBank/DDBJ databases">
        <title>Connecting structure to function with the recovery of over 1000 high-quality activated sludge metagenome-assembled genomes encoding full-length rRNA genes using long-read sequencing.</title>
        <authorList>
            <person name="Singleton C.M."/>
            <person name="Petriglieri F."/>
            <person name="Kristensen J.M."/>
            <person name="Kirkegaard R.H."/>
            <person name="Michaelsen T.Y."/>
            <person name="Andersen M.H."/>
            <person name="Karst S.M."/>
            <person name="Dueholm M.S."/>
            <person name="Nielsen P.H."/>
            <person name="Albertsen M."/>
        </authorList>
    </citation>
    <scope>NUCLEOTIDE SEQUENCE</scope>
    <source>
        <strain evidence="2">Skiv_18-Q3-R9-52_MAXAC.067</strain>
    </source>
</reference>
<feature type="signal peptide" evidence="1">
    <location>
        <begin position="1"/>
        <end position="22"/>
    </location>
</feature>
<evidence type="ECO:0000313" key="3">
    <source>
        <dbReference type="Proteomes" id="UP000886657"/>
    </source>
</evidence>
<dbReference type="SUPFAM" id="SSF143744">
    <property type="entry name" value="GlcG-like"/>
    <property type="match status" value="1"/>
</dbReference>
<accession>A0A9D7XMS2</accession>
<keyword evidence="1" id="KW-0732">Signal</keyword>
<dbReference type="InterPro" id="IPR052517">
    <property type="entry name" value="GlcG_carb_metab_protein"/>
</dbReference>
<dbReference type="Gene3D" id="3.30.450.150">
    <property type="entry name" value="Haem-degrading domain"/>
    <property type="match status" value="1"/>
</dbReference>
<sequence length="166" mass="17137">MFQHRFSLVAALVALCAQGAWAPAQEVRTERTLSMALASEAALAAVQFAQEKGWTVTVAVVDRAGQVKVLLRGDGAGPHTLDASRRKAFTAASARNNTSAILETVQKNPAAANLPMIDGFLVLGGGIPIRVGTDVIGAIGVGGAPGGHLDDQCAEAGIAKIRDRLK</sequence>
<organism evidence="2 3">
    <name type="scientific">Candidatus Geothrix skivensis</name>
    <dbReference type="NCBI Taxonomy" id="2954439"/>
    <lineage>
        <taxon>Bacteria</taxon>
        <taxon>Pseudomonadati</taxon>
        <taxon>Acidobacteriota</taxon>
        <taxon>Holophagae</taxon>
        <taxon>Holophagales</taxon>
        <taxon>Holophagaceae</taxon>
        <taxon>Geothrix</taxon>
    </lineage>
</organism>
<name>A0A9D7XMS2_9BACT</name>
<dbReference type="AlphaFoldDB" id="A0A9D7XMS2"/>
<dbReference type="Proteomes" id="UP000886657">
    <property type="component" value="Unassembled WGS sequence"/>
</dbReference>
<dbReference type="InterPro" id="IPR005624">
    <property type="entry name" value="PduO/GlcC-like"/>
</dbReference>
<protein>
    <submittedName>
        <fullName evidence="2">Heme-binding protein</fullName>
    </submittedName>
</protein>
<dbReference type="EMBL" id="JADKIO010000012">
    <property type="protein sequence ID" value="MBK9797854.1"/>
    <property type="molecule type" value="Genomic_DNA"/>
</dbReference>
<comment type="caution">
    <text evidence="2">The sequence shown here is derived from an EMBL/GenBank/DDBJ whole genome shotgun (WGS) entry which is preliminary data.</text>
</comment>
<dbReference type="InterPro" id="IPR038084">
    <property type="entry name" value="PduO/GlcC-like_sf"/>
</dbReference>
<dbReference type="PANTHER" id="PTHR34309">
    <property type="entry name" value="SLR1406 PROTEIN"/>
    <property type="match status" value="1"/>
</dbReference>
<proteinExistence type="predicted"/>
<dbReference type="PANTHER" id="PTHR34309:SF10">
    <property type="entry name" value="SLR1406 PROTEIN"/>
    <property type="match status" value="1"/>
</dbReference>
<evidence type="ECO:0000313" key="2">
    <source>
        <dbReference type="EMBL" id="MBK9797854.1"/>
    </source>
</evidence>
<dbReference type="Pfam" id="PF03928">
    <property type="entry name" value="HbpS-like"/>
    <property type="match status" value="1"/>
</dbReference>
<gene>
    <name evidence="2" type="ORF">IPP58_15510</name>
</gene>